<sequence length="306" mass="33782">MDIGVIVNQMLVLFIVMIIGYITNKKNILDVNVNKKISSLLLNITAPALILSSVVNRDKAGDPKLVLDIAVLAIILYAILPFLGIVLAKILKVPKEDENLYQFMTIFSNVGFVGFPVIESIFGSEAVFFAAIINLVFNVFCYSYGIYLISESNKLSFDIKTLINPGIIVSIIAIIIYITNIEVPLVIKETTSMIGGITTPLAMMLIGSSLGEIPIKEVFLEKRLYPYTFIKQIIMPIIFFLILKPFVTNELILGIIIIVSAMPVATITIMFCNEYEGNISLASKTIFITTLCSVVTIPALVYILLI</sequence>
<dbReference type="GO" id="GO:0055085">
    <property type="term" value="P:transmembrane transport"/>
    <property type="evidence" value="ECO:0007669"/>
    <property type="project" value="InterPro"/>
</dbReference>
<evidence type="ECO:0000256" key="6">
    <source>
        <dbReference type="ARBA" id="ARBA00022989"/>
    </source>
</evidence>
<dbReference type="GO" id="GO:0005886">
    <property type="term" value="C:plasma membrane"/>
    <property type="evidence" value="ECO:0007669"/>
    <property type="project" value="UniProtKB-SubCell"/>
</dbReference>
<evidence type="ECO:0000313" key="10">
    <source>
        <dbReference type="Proteomes" id="UP001198983"/>
    </source>
</evidence>
<keyword evidence="3" id="KW-0813">Transport</keyword>
<evidence type="ECO:0000256" key="5">
    <source>
        <dbReference type="ARBA" id="ARBA00022692"/>
    </source>
</evidence>
<feature type="transmembrane region" description="Helical" evidence="8">
    <location>
        <begin position="100"/>
        <end position="122"/>
    </location>
</feature>
<feature type="transmembrane region" description="Helical" evidence="8">
    <location>
        <begin position="128"/>
        <end position="149"/>
    </location>
</feature>
<keyword evidence="4" id="KW-1003">Cell membrane</keyword>
<evidence type="ECO:0000256" key="1">
    <source>
        <dbReference type="ARBA" id="ARBA00004651"/>
    </source>
</evidence>
<dbReference type="AlphaFoldDB" id="A0AAX2ZIA6"/>
<organism evidence="9 10">
    <name type="scientific">Terrisporobacter hibernicus</name>
    <dbReference type="NCBI Taxonomy" id="2813371"/>
    <lineage>
        <taxon>Bacteria</taxon>
        <taxon>Bacillati</taxon>
        <taxon>Bacillota</taxon>
        <taxon>Clostridia</taxon>
        <taxon>Peptostreptococcales</taxon>
        <taxon>Peptostreptococcaceae</taxon>
        <taxon>Terrisporobacter</taxon>
    </lineage>
</organism>
<dbReference type="InterPro" id="IPR004776">
    <property type="entry name" value="Mem_transp_PIN-like"/>
</dbReference>
<protein>
    <submittedName>
        <fullName evidence="9">AEC family transporter</fullName>
    </submittedName>
</protein>
<proteinExistence type="inferred from homology"/>
<evidence type="ECO:0000256" key="4">
    <source>
        <dbReference type="ARBA" id="ARBA00022475"/>
    </source>
</evidence>
<reference evidence="9 10" key="1">
    <citation type="journal article" date="2023" name="Int. J. Syst. Evol. Microbiol.">
        <title>Terrisporobacter hibernicus sp. nov., isolated from bovine faeces in Northern Ireland.</title>
        <authorList>
            <person name="Mitchell M."/>
            <person name="Nguyen S.V."/>
            <person name="Connor M."/>
            <person name="Fairley D.J."/>
            <person name="Donoghue O."/>
            <person name="Marshall H."/>
            <person name="Koolman L."/>
            <person name="McMullan G."/>
            <person name="Schaffer K.E."/>
            <person name="McGrath J.W."/>
            <person name="Fanning S."/>
        </authorList>
    </citation>
    <scope>NUCLEOTIDE SEQUENCE [LARGE SCALE GENOMIC DNA]</scope>
    <source>
        <strain evidence="9 10">MCA3</strain>
    </source>
</reference>
<evidence type="ECO:0000256" key="8">
    <source>
        <dbReference type="SAM" id="Phobius"/>
    </source>
</evidence>
<dbReference type="PANTHER" id="PTHR36838">
    <property type="entry name" value="AUXIN EFFLUX CARRIER FAMILY PROTEIN"/>
    <property type="match status" value="1"/>
</dbReference>
<feature type="transmembrane region" description="Helical" evidence="8">
    <location>
        <begin position="252"/>
        <end position="273"/>
    </location>
</feature>
<dbReference type="Proteomes" id="UP001198983">
    <property type="component" value="Chromosome"/>
</dbReference>
<feature type="transmembrane region" description="Helical" evidence="8">
    <location>
        <begin position="193"/>
        <end position="212"/>
    </location>
</feature>
<dbReference type="EMBL" id="CP081135">
    <property type="protein sequence ID" value="UEL48117.1"/>
    <property type="molecule type" value="Genomic_DNA"/>
</dbReference>
<keyword evidence="7 8" id="KW-0472">Membrane</keyword>
<dbReference type="Pfam" id="PF03547">
    <property type="entry name" value="Mem_trans"/>
    <property type="match status" value="2"/>
</dbReference>
<comment type="similarity">
    <text evidence="2">Belongs to the auxin efflux carrier (TC 2.A.69) family.</text>
</comment>
<accession>A0AAX2ZIA6</accession>
<feature type="transmembrane region" description="Helical" evidence="8">
    <location>
        <begin position="224"/>
        <end position="246"/>
    </location>
</feature>
<dbReference type="InterPro" id="IPR038770">
    <property type="entry name" value="Na+/solute_symporter_sf"/>
</dbReference>
<name>A0AAX2ZIA6_9FIRM</name>
<evidence type="ECO:0000313" key="9">
    <source>
        <dbReference type="EMBL" id="UEL48117.1"/>
    </source>
</evidence>
<evidence type="ECO:0000256" key="3">
    <source>
        <dbReference type="ARBA" id="ARBA00022448"/>
    </source>
</evidence>
<dbReference type="PANTHER" id="PTHR36838:SF1">
    <property type="entry name" value="SLR1864 PROTEIN"/>
    <property type="match status" value="1"/>
</dbReference>
<comment type="subcellular location">
    <subcellularLocation>
        <location evidence="1">Cell membrane</location>
        <topology evidence="1">Multi-pass membrane protein</topology>
    </subcellularLocation>
</comment>
<keyword evidence="5 8" id="KW-0812">Transmembrane</keyword>
<gene>
    <name evidence="9" type="ORF">JW646_01320</name>
</gene>
<feature type="transmembrane region" description="Helical" evidence="8">
    <location>
        <begin position="161"/>
        <end position="181"/>
    </location>
</feature>
<feature type="transmembrane region" description="Helical" evidence="8">
    <location>
        <begin position="6"/>
        <end position="24"/>
    </location>
</feature>
<evidence type="ECO:0000256" key="2">
    <source>
        <dbReference type="ARBA" id="ARBA00010145"/>
    </source>
</evidence>
<evidence type="ECO:0000256" key="7">
    <source>
        <dbReference type="ARBA" id="ARBA00023136"/>
    </source>
</evidence>
<feature type="transmembrane region" description="Helical" evidence="8">
    <location>
        <begin position="67"/>
        <end position="88"/>
    </location>
</feature>
<keyword evidence="10" id="KW-1185">Reference proteome</keyword>
<keyword evidence="6 8" id="KW-1133">Transmembrane helix</keyword>
<dbReference type="KEGG" id="tem:JW646_01320"/>
<feature type="transmembrane region" description="Helical" evidence="8">
    <location>
        <begin position="36"/>
        <end position="55"/>
    </location>
</feature>
<dbReference type="RefSeq" id="WP_148557531.1">
    <property type="nucleotide sequence ID" value="NZ_CP081135.1"/>
</dbReference>
<feature type="transmembrane region" description="Helical" evidence="8">
    <location>
        <begin position="285"/>
        <end position="305"/>
    </location>
</feature>
<dbReference type="Gene3D" id="1.20.1530.20">
    <property type="match status" value="2"/>
</dbReference>